<feature type="compositionally biased region" description="Basic and acidic residues" evidence="2">
    <location>
        <begin position="345"/>
        <end position="356"/>
    </location>
</feature>
<evidence type="ECO:0000313" key="5">
    <source>
        <dbReference type="Proteomes" id="UP000050424"/>
    </source>
</evidence>
<sequence>MSHYGYGYGQQGYQPSGAFAHAPPSAHAAPLYQANETVQTQQPGPESVALESYEFNRQMIPGLGLNFSNNTVGWQPAWTNGPPRSQHEQPPVEVVEHAIAINNSARNAATTQTRPSADPMDDDLVEEGELSEGELEDIYEPGQVGSVAKGQLLPESRKPLPPSSPLGQPRGKAAVPARHWNPAQPARERSGSYSPYLSPQEIHSNIQANSASDAVDTPESDPNLKRVSTPSRDAPVDMDAPQEQRHLPKVLGSQPLKEAKKRAQDAIIRLWPLNIRYQNYLEEGIDRQLLDGLFTELGLDSTATKPAPKQPTTTPTTLPQKPPEKAHHLSSDRKNPDEANISLERTGKPKNKAEERKDRIARLLAAKGSKAGVVAPEADTAIPTPLAPSAQVPNKTQSEKSRLIQQKMEALRKSREANAGKPSHANGSATPSTDTSLQKPPTLPDTLAVDSSSASELSHPAPVTGQPPAVIERSDSHAAPPIPGLFLSSTPQPSPAANQRKRPVAADLNEYSTSTNFKRPFGQTRESRPFLIDVSDDEDDAEMEIDSPEQRPSSVHRATSPVGRTTSLRDHPVLSDNLPHRQFSSPKGAATPTSQGGSANSLYDLESMNKKIEDMKRKIAEAEARKKAKKSCNGTPSLPQSQDESKEGSADILNARPTAMVVTCLDTADEGGKQPTQLSSHPVVEPPLTVTKTRGQKRHITSPIRSRAASARLPVLEAHRSEQTRQLKLLQSEVARIEKAIQDSLQEEMRLREEVMESDPDQGARDDSDPENLSGEFWHSSHLASPEPGYEFMREFASSRRLIPGPADSDPEPQPMDLHPADSIEIPNSVAPADQEQEGYANDLSSAANGNGLTDSNTLAQVVEIAHDEETDEKTGLTPNVTTDHPVASAHDILASVNGTWARNEESQLDNGSGSDLDPETDAVVEEAVSSSSEENEGGSADDYEPTEAGVELTSHQSPAKSVSSSPIPQGQDAVLETSDTDSQGISATSPITQPISAADADSASASESGREVEQTTELSGSGASKSTFAPYQTPLQYFRAYRFHPKFKDTVAGGLRSLTYSNKIDVKREVCPDQLVGAVCPRGNQCKFQHFENMKAPDDQILLQLGAYGNYEGEQKQKYITGLRDLLTGFRNRKIKDFQAISDGIIEYRSQFHGDKTKILPLGSVAI</sequence>
<feature type="region of interest" description="Disordered" evidence="2">
    <location>
        <begin position="105"/>
        <end position="141"/>
    </location>
</feature>
<reference evidence="4 5" key="1">
    <citation type="submission" date="2015-09" db="EMBL/GenBank/DDBJ databases">
        <title>Draft genome of a European isolate of the apple canker pathogen Neonectria ditissima.</title>
        <authorList>
            <person name="Gomez-Cortecero A."/>
            <person name="Harrison R.J."/>
            <person name="Armitage A.D."/>
        </authorList>
    </citation>
    <scope>NUCLEOTIDE SEQUENCE [LARGE SCALE GENOMIC DNA]</scope>
    <source>
        <strain evidence="4 5">R09/05</strain>
    </source>
</reference>
<evidence type="ECO:0000256" key="2">
    <source>
        <dbReference type="SAM" id="MobiDB-lite"/>
    </source>
</evidence>
<feature type="region of interest" description="Disordered" evidence="2">
    <location>
        <begin position="153"/>
        <end position="257"/>
    </location>
</feature>
<dbReference type="PROSITE" id="PS50103">
    <property type="entry name" value="ZF_C3H1"/>
    <property type="match status" value="1"/>
</dbReference>
<feature type="compositionally biased region" description="Polar residues" evidence="2">
    <location>
        <begin position="591"/>
        <end position="601"/>
    </location>
</feature>
<feature type="region of interest" description="Disordered" evidence="2">
    <location>
        <begin position="622"/>
        <end position="648"/>
    </location>
</feature>
<feature type="compositionally biased region" description="Basic and acidic residues" evidence="2">
    <location>
        <begin position="322"/>
        <end position="337"/>
    </location>
</feature>
<feature type="region of interest" description="Disordered" evidence="2">
    <location>
        <begin position="535"/>
        <end position="602"/>
    </location>
</feature>
<feature type="compositionally biased region" description="Polar residues" evidence="2">
    <location>
        <begin position="843"/>
        <end position="853"/>
    </location>
</feature>
<feature type="region of interest" description="Disordered" evidence="2">
    <location>
        <begin position="898"/>
        <end position="1027"/>
    </location>
</feature>
<feature type="compositionally biased region" description="Polar residues" evidence="2">
    <location>
        <begin position="191"/>
        <end position="212"/>
    </location>
</feature>
<feature type="compositionally biased region" description="Low complexity" evidence="2">
    <location>
        <begin position="997"/>
        <end position="1008"/>
    </location>
</feature>
<comment type="caution">
    <text evidence="4">The sequence shown here is derived from an EMBL/GenBank/DDBJ whole genome shotgun (WGS) entry which is preliminary data.</text>
</comment>
<accession>A0A0P7B2Z0</accession>
<protein>
    <recommendedName>
        <fullName evidence="3">C3H1-type domain-containing protein</fullName>
    </recommendedName>
</protein>
<keyword evidence="5" id="KW-1185">Reference proteome</keyword>
<evidence type="ECO:0000313" key="4">
    <source>
        <dbReference type="EMBL" id="KPM40426.1"/>
    </source>
</evidence>
<evidence type="ECO:0000259" key="3">
    <source>
        <dbReference type="PROSITE" id="PS50103"/>
    </source>
</evidence>
<feature type="region of interest" description="Disordered" evidence="2">
    <location>
        <begin position="801"/>
        <end position="853"/>
    </location>
</feature>
<feature type="compositionally biased region" description="Polar residues" evidence="2">
    <location>
        <begin position="632"/>
        <end position="642"/>
    </location>
</feature>
<feature type="compositionally biased region" description="Low complexity" evidence="2">
    <location>
        <begin position="302"/>
        <end position="319"/>
    </location>
</feature>
<evidence type="ECO:0000256" key="1">
    <source>
        <dbReference type="PROSITE-ProRule" id="PRU00723"/>
    </source>
</evidence>
<dbReference type="AlphaFoldDB" id="A0A0P7B2Z0"/>
<dbReference type="EMBL" id="LKCW01000083">
    <property type="protein sequence ID" value="KPM40426.1"/>
    <property type="molecule type" value="Genomic_DNA"/>
</dbReference>
<dbReference type="GO" id="GO:0008270">
    <property type="term" value="F:zinc ion binding"/>
    <property type="evidence" value="ECO:0007669"/>
    <property type="project" value="UniProtKB-KW"/>
</dbReference>
<dbReference type="STRING" id="78410.A0A0P7B2Z0"/>
<feature type="compositionally biased region" description="Basic and acidic residues" evidence="2">
    <location>
        <begin position="409"/>
        <end position="418"/>
    </location>
</feature>
<feature type="compositionally biased region" description="Acidic residues" evidence="2">
    <location>
        <begin position="119"/>
        <end position="139"/>
    </location>
</feature>
<gene>
    <name evidence="4" type="ORF">AK830_g6104</name>
</gene>
<feature type="compositionally biased region" description="Polar residues" evidence="2">
    <location>
        <begin position="550"/>
        <end position="566"/>
    </location>
</feature>
<dbReference type="Proteomes" id="UP000050424">
    <property type="component" value="Unassembled WGS sequence"/>
</dbReference>
<feature type="compositionally biased region" description="Polar residues" evidence="2">
    <location>
        <begin position="425"/>
        <end position="439"/>
    </location>
</feature>
<feature type="compositionally biased region" description="Polar residues" evidence="2">
    <location>
        <begin position="487"/>
        <end position="497"/>
    </location>
</feature>
<name>A0A0P7B2Z0_9HYPO</name>
<feature type="region of interest" description="Disordered" evidence="2">
    <location>
        <begin position="368"/>
        <end position="522"/>
    </location>
</feature>
<feature type="zinc finger region" description="C3H1-type" evidence="1">
    <location>
        <begin position="1066"/>
        <end position="1094"/>
    </location>
</feature>
<feature type="region of interest" description="Disordered" evidence="2">
    <location>
        <begin position="752"/>
        <end position="786"/>
    </location>
</feature>
<keyword evidence="1" id="KW-0479">Metal-binding</keyword>
<feature type="compositionally biased region" description="Polar residues" evidence="2">
    <location>
        <begin position="981"/>
        <end position="996"/>
    </location>
</feature>
<keyword evidence="1" id="KW-0863">Zinc-finger</keyword>
<proteinExistence type="predicted"/>
<feature type="compositionally biased region" description="Acidic residues" evidence="2">
    <location>
        <begin position="934"/>
        <end position="946"/>
    </location>
</feature>
<feature type="domain" description="C3H1-type" evidence="3">
    <location>
        <begin position="1066"/>
        <end position="1094"/>
    </location>
</feature>
<feature type="compositionally biased region" description="Polar residues" evidence="2">
    <location>
        <begin position="954"/>
        <end position="969"/>
    </location>
</feature>
<feature type="compositionally biased region" description="Acidic residues" evidence="2">
    <location>
        <begin position="535"/>
        <end position="547"/>
    </location>
</feature>
<feature type="region of interest" description="Disordered" evidence="2">
    <location>
        <begin position="301"/>
        <end position="356"/>
    </location>
</feature>
<keyword evidence="1" id="KW-0862">Zinc</keyword>
<dbReference type="OrthoDB" id="1922977at2759"/>
<organism evidence="4 5">
    <name type="scientific">Neonectria ditissima</name>
    <dbReference type="NCBI Taxonomy" id="78410"/>
    <lineage>
        <taxon>Eukaryota</taxon>
        <taxon>Fungi</taxon>
        <taxon>Dikarya</taxon>
        <taxon>Ascomycota</taxon>
        <taxon>Pezizomycotina</taxon>
        <taxon>Sordariomycetes</taxon>
        <taxon>Hypocreomycetidae</taxon>
        <taxon>Hypocreales</taxon>
        <taxon>Nectriaceae</taxon>
        <taxon>Neonectria</taxon>
    </lineage>
</organism>
<feature type="compositionally biased region" description="Polar residues" evidence="2">
    <location>
        <begin position="1016"/>
        <end position="1027"/>
    </location>
</feature>
<dbReference type="InterPro" id="IPR000571">
    <property type="entry name" value="Znf_CCCH"/>
</dbReference>